<sequence>ISMVQFLVFVCLLVSAAWEGQARPEVLTEPSERVSGVDLQPVAFTDIEETQLQESRIKRSSDNDLDDELLNRITRSADPDPQRGTHRGNDHRERRQKNRD</sequence>
<keyword evidence="2" id="KW-0732">Signal</keyword>
<feature type="chain" id="PRO_5043819589" evidence="2">
    <location>
        <begin position="23"/>
        <end position="100"/>
    </location>
</feature>
<dbReference type="EMBL" id="CAXKWB010034816">
    <property type="protein sequence ID" value="CAL4145446.1"/>
    <property type="molecule type" value="Genomic_DNA"/>
</dbReference>
<feature type="non-terminal residue" evidence="3">
    <location>
        <position position="1"/>
    </location>
</feature>
<evidence type="ECO:0000313" key="4">
    <source>
        <dbReference type="Proteomes" id="UP001497623"/>
    </source>
</evidence>
<comment type="caution">
    <text evidence="3">The sequence shown here is derived from an EMBL/GenBank/DDBJ whole genome shotgun (WGS) entry which is preliminary data.</text>
</comment>
<name>A0AAV2RZZ9_MEGNR</name>
<evidence type="ECO:0000313" key="3">
    <source>
        <dbReference type="EMBL" id="CAL4145446.1"/>
    </source>
</evidence>
<proteinExistence type="predicted"/>
<accession>A0AAV2RZZ9</accession>
<feature type="non-terminal residue" evidence="3">
    <location>
        <position position="100"/>
    </location>
</feature>
<keyword evidence="4" id="KW-1185">Reference proteome</keyword>
<dbReference type="Proteomes" id="UP001497623">
    <property type="component" value="Unassembled WGS sequence"/>
</dbReference>
<protein>
    <submittedName>
        <fullName evidence="3">Uncharacterized protein</fullName>
    </submittedName>
</protein>
<dbReference type="AlphaFoldDB" id="A0AAV2RZZ9"/>
<evidence type="ECO:0000256" key="2">
    <source>
        <dbReference type="SAM" id="SignalP"/>
    </source>
</evidence>
<gene>
    <name evidence="3" type="ORF">MNOR_LOCUS29680</name>
</gene>
<feature type="region of interest" description="Disordered" evidence="1">
    <location>
        <begin position="52"/>
        <end position="100"/>
    </location>
</feature>
<reference evidence="3 4" key="1">
    <citation type="submission" date="2024-05" db="EMBL/GenBank/DDBJ databases">
        <authorList>
            <person name="Wallberg A."/>
        </authorList>
    </citation>
    <scope>NUCLEOTIDE SEQUENCE [LARGE SCALE GENOMIC DNA]</scope>
</reference>
<evidence type="ECO:0000256" key="1">
    <source>
        <dbReference type="SAM" id="MobiDB-lite"/>
    </source>
</evidence>
<organism evidence="3 4">
    <name type="scientific">Meganyctiphanes norvegica</name>
    <name type="common">Northern krill</name>
    <name type="synonym">Thysanopoda norvegica</name>
    <dbReference type="NCBI Taxonomy" id="48144"/>
    <lineage>
        <taxon>Eukaryota</taxon>
        <taxon>Metazoa</taxon>
        <taxon>Ecdysozoa</taxon>
        <taxon>Arthropoda</taxon>
        <taxon>Crustacea</taxon>
        <taxon>Multicrustacea</taxon>
        <taxon>Malacostraca</taxon>
        <taxon>Eumalacostraca</taxon>
        <taxon>Eucarida</taxon>
        <taxon>Euphausiacea</taxon>
        <taxon>Euphausiidae</taxon>
        <taxon>Meganyctiphanes</taxon>
    </lineage>
</organism>
<feature type="signal peptide" evidence="2">
    <location>
        <begin position="1"/>
        <end position="22"/>
    </location>
</feature>
<feature type="compositionally biased region" description="Basic and acidic residues" evidence="1">
    <location>
        <begin position="75"/>
        <end position="100"/>
    </location>
</feature>